<feature type="transmembrane region" description="Helical" evidence="1">
    <location>
        <begin position="96"/>
        <end position="118"/>
    </location>
</feature>
<reference evidence="3" key="1">
    <citation type="submission" date="2017-09" db="EMBL/GenBank/DDBJ databases">
        <title>Depth-based differentiation of microbial function through sediment-hosted aquifers and enrichment of novel symbionts in the deep terrestrial subsurface.</title>
        <authorList>
            <person name="Probst A.J."/>
            <person name="Ladd B."/>
            <person name="Jarett J.K."/>
            <person name="Geller-Mcgrath D.E."/>
            <person name="Sieber C.M.K."/>
            <person name="Emerson J.B."/>
            <person name="Anantharaman K."/>
            <person name="Thomas B.C."/>
            <person name="Malmstrom R."/>
            <person name="Stieglmeier M."/>
            <person name="Klingl A."/>
            <person name="Woyke T."/>
            <person name="Ryan C.M."/>
            <person name="Banfield J.F."/>
        </authorList>
    </citation>
    <scope>NUCLEOTIDE SEQUENCE [LARGE SCALE GENOMIC DNA]</scope>
</reference>
<evidence type="ECO:0000313" key="2">
    <source>
        <dbReference type="EMBL" id="PIT88363.1"/>
    </source>
</evidence>
<name>A0A2M6W6D8_9BACT</name>
<keyword evidence="1" id="KW-1133">Transmembrane helix</keyword>
<keyword evidence="1" id="KW-0472">Membrane</keyword>
<dbReference type="AlphaFoldDB" id="A0A2M6W6D8"/>
<organism evidence="2 3">
    <name type="scientific">Candidatus Magasanikbacteria bacterium CG10_big_fil_rev_8_21_14_0_10_36_32</name>
    <dbReference type="NCBI Taxonomy" id="1974646"/>
    <lineage>
        <taxon>Bacteria</taxon>
        <taxon>Candidatus Magasanikiibacteriota</taxon>
    </lineage>
</organism>
<gene>
    <name evidence="2" type="ORF">COU29_01050</name>
</gene>
<accession>A0A2M6W6D8</accession>
<dbReference type="Proteomes" id="UP000231426">
    <property type="component" value="Unassembled WGS sequence"/>
</dbReference>
<feature type="transmembrane region" description="Helical" evidence="1">
    <location>
        <begin position="70"/>
        <end position="90"/>
    </location>
</feature>
<feature type="transmembrane region" description="Helical" evidence="1">
    <location>
        <begin position="18"/>
        <end position="38"/>
    </location>
</feature>
<keyword evidence="1" id="KW-0812">Transmembrane</keyword>
<protein>
    <submittedName>
        <fullName evidence="2">Uncharacterized protein</fullName>
    </submittedName>
</protein>
<comment type="caution">
    <text evidence="2">The sequence shown here is derived from an EMBL/GenBank/DDBJ whole genome shotgun (WGS) entry which is preliminary data.</text>
</comment>
<feature type="transmembrane region" description="Helical" evidence="1">
    <location>
        <begin position="44"/>
        <end position="63"/>
    </location>
</feature>
<evidence type="ECO:0000313" key="3">
    <source>
        <dbReference type="Proteomes" id="UP000231426"/>
    </source>
</evidence>
<proteinExistence type="predicted"/>
<evidence type="ECO:0000256" key="1">
    <source>
        <dbReference type="SAM" id="Phobius"/>
    </source>
</evidence>
<dbReference type="EMBL" id="PFBV01000003">
    <property type="protein sequence ID" value="PIT88363.1"/>
    <property type="molecule type" value="Genomic_DNA"/>
</dbReference>
<sequence length="126" mass="13422">MNGISCGKFVKTELKADLVISLVMAFGICLLTSLIINIFDITPYSLFGIAVVGLILGTTLGLMVSRWHGLVAGLIVGLGTCLSVGAGILLGKAISALFSTYTALWIIIILLLICKYLFIKEICIKN</sequence>